<organism evidence="9 10">
    <name type="scientific">Geoalkalibacter ferrihydriticus</name>
    <dbReference type="NCBI Taxonomy" id="392333"/>
    <lineage>
        <taxon>Bacteria</taxon>
        <taxon>Pseudomonadati</taxon>
        <taxon>Thermodesulfobacteriota</taxon>
        <taxon>Desulfuromonadia</taxon>
        <taxon>Desulfuromonadales</taxon>
        <taxon>Geoalkalibacteraceae</taxon>
        <taxon>Geoalkalibacter</taxon>
    </lineage>
</organism>
<proteinExistence type="inferred from homology"/>
<evidence type="ECO:0000313" key="10">
    <source>
        <dbReference type="Proteomes" id="UP000182146"/>
    </source>
</evidence>
<dbReference type="NCBIfam" id="TIGR03544">
    <property type="entry name" value="DivI1A_domain"/>
    <property type="match status" value="1"/>
</dbReference>
<evidence type="ECO:0000256" key="7">
    <source>
        <dbReference type="SAM" id="Coils"/>
    </source>
</evidence>
<keyword evidence="5 7" id="KW-0175">Coiled coil</keyword>
<feature type="compositionally biased region" description="Acidic residues" evidence="8">
    <location>
        <begin position="171"/>
        <end position="185"/>
    </location>
</feature>
<name>A0A1G9RIV5_9BACT</name>
<evidence type="ECO:0000256" key="2">
    <source>
        <dbReference type="ARBA" id="ARBA00009008"/>
    </source>
</evidence>
<evidence type="ECO:0000256" key="3">
    <source>
        <dbReference type="ARBA" id="ARBA00022490"/>
    </source>
</evidence>
<accession>A0A1G9RIV5</accession>
<dbReference type="Proteomes" id="UP000182146">
    <property type="component" value="Unassembled WGS sequence"/>
</dbReference>
<feature type="coiled-coil region" evidence="7">
    <location>
        <begin position="25"/>
        <end position="63"/>
    </location>
</feature>
<feature type="region of interest" description="Disordered" evidence="8">
    <location>
        <begin position="151"/>
        <end position="185"/>
    </location>
</feature>
<evidence type="ECO:0000256" key="5">
    <source>
        <dbReference type="ARBA" id="ARBA00023054"/>
    </source>
</evidence>
<dbReference type="AlphaFoldDB" id="A0A1G9RIV5"/>
<gene>
    <name evidence="9" type="ORF">SAMN05660860_02139</name>
</gene>
<protein>
    <submittedName>
        <fullName evidence="9">Cell division initiation protein</fullName>
    </submittedName>
</protein>
<feature type="compositionally biased region" description="Basic and acidic residues" evidence="8">
    <location>
        <begin position="153"/>
        <end position="170"/>
    </location>
</feature>
<dbReference type="GO" id="GO:0005737">
    <property type="term" value="C:cytoplasm"/>
    <property type="evidence" value="ECO:0007669"/>
    <property type="project" value="UniProtKB-SubCell"/>
</dbReference>
<comment type="similarity">
    <text evidence="2">Belongs to the DivIVA family.</text>
</comment>
<evidence type="ECO:0000256" key="4">
    <source>
        <dbReference type="ARBA" id="ARBA00022618"/>
    </source>
</evidence>
<dbReference type="PANTHER" id="PTHR35794">
    <property type="entry name" value="CELL DIVISION PROTEIN DIVIVA"/>
    <property type="match status" value="1"/>
</dbReference>
<dbReference type="GO" id="GO:0051301">
    <property type="term" value="P:cell division"/>
    <property type="evidence" value="ECO:0007669"/>
    <property type="project" value="UniProtKB-KW"/>
</dbReference>
<dbReference type="STRING" id="392333.SAMN05660860_02139"/>
<evidence type="ECO:0000256" key="6">
    <source>
        <dbReference type="ARBA" id="ARBA00023306"/>
    </source>
</evidence>
<dbReference type="InterPro" id="IPR007793">
    <property type="entry name" value="DivIVA_fam"/>
</dbReference>
<dbReference type="RefSeq" id="WP_074669548.1">
    <property type="nucleotide sequence ID" value="NZ_FNGU01000004.1"/>
</dbReference>
<reference evidence="9 10" key="1">
    <citation type="submission" date="2016-10" db="EMBL/GenBank/DDBJ databases">
        <authorList>
            <person name="de Groot N.N."/>
        </authorList>
    </citation>
    <scope>NUCLEOTIDE SEQUENCE [LARGE SCALE GENOMIC DNA]</scope>
    <source>
        <strain evidence="9 10">DSM 17813</strain>
    </source>
</reference>
<dbReference type="Pfam" id="PF05103">
    <property type="entry name" value="DivIVA"/>
    <property type="match status" value="1"/>
</dbReference>
<dbReference type="Gene3D" id="6.10.250.660">
    <property type="match status" value="1"/>
</dbReference>
<dbReference type="InterPro" id="IPR019933">
    <property type="entry name" value="DivIVA_domain"/>
</dbReference>
<keyword evidence="3" id="KW-0963">Cytoplasm</keyword>
<dbReference type="OrthoDB" id="5198800at2"/>
<comment type="subcellular location">
    <subcellularLocation>
        <location evidence="1">Cytoplasm</location>
    </subcellularLocation>
</comment>
<dbReference type="Gene3D" id="1.20.5.2950">
    <property type="match status" value="1"/>
</dbReference>
<sequence length="185" mass="21276">MAITPIDIQQQQFKSQIFGYDKAGVDRFLEQVAEELERLHRQSQELREELSRTRTSLAEMREREEVLNATLLTAQKVSDDLCNNARKEAEVILADARVRGEQIVGEAERRRLQLVNEIQEVKRQKVSFETGLRSLVESHLRLLNLDTLSLPTGKDREGLPAGQDEHKFEDFSDLMADDEESGIQR</sequence>
<evidence type="ECO:0000256" key="1">
    <source>
        <dbReference type="ARBA" id="ARBA00004496"/>
    </source>
</evidence>
<dbReference type="PANTHER" id="PTHR35794:SF2">
    <property type="entry name" value="CELL DIVISION PROTEIN DIVIVA"/>
    <property type="match status" value="1"/>
</dbReference>
<keyword evidence="6" id="KW-0131">Cell cycle</keyword>
<evidence type="ECO:0000256" key="8">
    <source>
        <dbReference type="SAM" id="MobiDB-lite"/>
    </source>
</evidence>
<dbReference type="EMBL" id="FNGU01000004">
    <property type="protein sequence ID" value="SDM22375.1"/>
    <property type="molecule type" value="Genomic_DNA"/>
</dbReference>
<evidence type="ECO:0000313" key="9">
    <source>
        <dbReference type="EMBL" id="SDM22375.1"/>
    </source>
</evidence>
<keyword evidence="4 9" id="KW-0132">Cell division</keyword>